<dbReference type="SUPFAM" id="SSF53623">
    <property type="entry name" value="MurD-like peptide ligases, catalytic domain"/>
    <property type="match status" value="1"/>
</dbReference>
<dbReference type="Pfam" id="PF08245">
    <property type="entry name" value="Mur_ligase_M"/>
    <property type="match status" value="1"/>
</dbReference>
<dbReference type="EC" id="6.3.2.10" evidence="10 11"/>
<keyword evidence="6 10" id="KW-0133">Cell shape</keyword>
<keyword evidence="16" id="KW-1185">Reference proteome</keyword>
<keyword evidence="2 10" id="KW-0436">Ligase</keyword>
<feature type="domain" description="Mur ligase N-terminal catalytic" evidence="12">
    <location>
        <begin position="26"/>
        <end position="73"/>
    </location>
</feature>
<dbReference type="GO" id="GO:0005524">
    <property type="term" value="F:ATP binding"/>
    <property type="evidence" value="ECO:0007669"/>
    <property type="project" value="UniProtKB-UniRule"/>
</dbReference>
<dbReference type="InterPro" id="IPR000713">
    <property type="entry name" value="Mur_ligase_N"/>
</dbReference>
<evidence type="ECO:0000256" key="8">
    <source>
        <dbReference type="ARBA" id="ARBA00023306"/>
    </source>
</evidence>
<evidence type="ECO:0000256" key="4">
    <source>
        <dbReference type="ARBA" id="ARBA00022741"/>
    </source>
</evidence>
<dbReference type="AlphaFoldDB" id="A0A1I1R0H5"/>
<dbReference type="HAMAP" id="MF_02019">
    <property type="entry name" value="MurF"/>
    <property type="match status" value="1"/>
</dbReference>
<dbReference type="SUPFAM" id="SSF53244">
    <property type="entry name" value="MurD-like peptide ligases, peptide-binding domain"/>
    <property type="match status" value="1"/>
</dbReference>
<proteinExistence type="inferred from homology"/>
<reference evidence="15 16" key="1">
    <citation type="submission" date="2016-10" db="EMBL/GenBank/DDBJ databases">
        <authorList>
            <person name="de Groot N.N."/>
        </authorList>
    </citation>
    <scope>NUCLEOTIDE SEQUENCE [LARGE SCALE GENOMIC DNA]</scope>
    <source>
        <strain evidence="15 16">HL3</strain>
    </source>
</reference>
<dbReference type="PANTHER" id="PTHR43024:SF1">
    <property type="entry name" value="UDP-N-ACETYLMURAMOYL-TRIPEPTIDE--D-ALANYL-D-ALANINE LIGASE"/>
    <property type="match status" value="1"/>
</dbReference>
<evidence type="ECO:0000259" key="12">
    <source>
        <dbReference type="Pfam" id="PF01225"/>
    </source>
</evidence>
<sequence>MPLPEPRLGQWVERVGGELHGADVAFTGVTTDSRAVVGGELFIALRGPRFDGHDHVAAAAEAGAVAAMVDHPVAAACPQWQVADTGDGLLDLGSAWRRAWEGTVLALTGSNGKTTVKELTAAILSRRYATLSTRGNLNNRIGVPLTLLRLGDDHERAVIEMGANHPGEIAELTAATAPDAALVTNAGPAHLEGFGSVAGVATAKGEIFGGLPAGGTALFPADSPFADQWRGLAEGRPCLTFGREAGEVRVAATPAESGQELDLETPWGTGRCHLPLAGSHNADNAAAAAALALAGGATLEEVTAGLEAAAPVAGRLVQRRGRKGATLLDDTYNANPASLAAGLEVLAASPGRRILILGDMGELGGSAEDYHARAGRAAAEAGIDELWTVGELAAAAGKAFGGGRQWADPDELASALARKLDNKTTVLVKGSRTMGLEAVVTALTEEGN</sequence>
<feature type="binding site" evidence="10">
    <location>
        <begin position="109"/>
        <end position="115"/>
    </location>
    <ligand>
        <name>ATP</name>
        <dbReference type="ChEBI" id="CHEBI:30616"/>
    </ligand>
</feature>
<comment type="subcellular location">
    <subcellularLocation>
        <location evidence="10 11">Cytoplasm</location>
    </subcellularLocation>
</comment>
<keyword evidence="5 10" id="KW-0067">ATP-binding</keyword>
<gene>
    <name evidence="10" type="primary">murF</name>
    <name evidence="15" type="ORF">SAMN05660831_01266</name>
</gene>
<keyword evidence="9 10" id="KW-0961">Cell wall biogenesis/degradation</keyword>
<dbReference type="InterPro" id="IPR004101">
    <property type="entry name" value="Mur_ligase_C"/>
</dbReference>
<evidence type="ECO:0000259" key="14">
    <source>
        <dbReference type="Pfam" id="PF08245"/>
    </source>
</evidence>
<dbReference type="GO" id="GO:0071555">
    <property type="term" value="P:cell wall organization"/>
    <property type="evidence" value="ECO:0007669"/>
    <property type="project" value="UniProtKB-KW"/>
</dbReference>
<dbReference type="RefSeq" id="WP_093427922.1">
    <property type="nucleotide sequence ID" value="NZ_FOMJ01000003.1"/>
</dbReference>
<dbReference type="GO" id="GO:0009252">
    <property type="term" value="P:peptidoglycan biosynthetic process"/>
    <property type="evidence" value="ECO:0007669"/>
    <property type="project" value="UniProtKB-UniRule"/>
</dbReference>
<evidence type="ECO:0000256" key="5">
    <source>
        <dbReference type="ARBA" id="ARBA00022840"/>
    </source>
</evidence>
<dbReference type="InterPro" id="IPR035911">
    <property type="entry name" value="MurE/MurF_N"/>
</dbReference>
<keyword evidence="3 10" id="KW-0132">Cell division</keyword>
<feature type="domain" description="Mur ligase central" evidence="14">
    <location>
        <begin position="108"/>
        <end position="292"/>
    </location>
</feature>
<dbReference type="GO" id="GO:0008360">
    <property type="term" value="P:regulation of cell shape"/>
    <property type="evidence" value="ECO:0007669"/>
    <property type="project" value="UniProtKB-KW"/>
</dbReference>
<keyword evidence="1 10" id="KW-0963">Cytoplasm</keyword>
<dbReference type="Pfam" id="PF01225">
    <property type="entry name" value="Mur_ligase"/>
    <property type="match status" value="1"/>
</dbReference>
<dbReference type="Gene3D" id="3.40.1390.10">
    <property type="entry name" value="MurE/MurF, N-terminal domain"/>
    <property type="match status" value="1"/>
</dbReference>
<dbReference type="InterPro" id="IPR051046">
    <property type="entry name" value="MurCDEF_CellWall_CoF430Synth"/>
</dbReference>
<dbReference type="UniPathway" id="UPA00219"/>
<evidence type="ECO:0000256" key="7">
    <source>
        <dbReference type="ARBA" id="ARBA00022984"/>
    </source>
</evidence>
<evidence type="ECO:0000259" key="13">
    <source>
        <dbReference type="Pfam" id="PF02875"/>
    </source>
</evidence>
<comment type="pathway">
    <text evidence="10 11">Cell wall biogenesis; peptidoglycan biosynthesis.</text>
</comment>
<dbReference type="GO" id="GO:0047480">
    <property type="term" value="F:UDP-N-acetylmuramoyl-tripeptide-D-alanyl-D-alanine ligase activity"/>
    <property type="evidence" value="ECO:0007669"/>
    <property type="project" value="UniProtKB-UniRule"/>
</dbReference>
<dbReference type="SUPFAM" id="SSF63418">
    <property type="entry name" value="MurE/MurF N-terminal domain"/>
    <property type="match status" value="1"/>
</dbReference>
<dbReference type="Gene3D" id="3.40.1190.10">
    <property type="entry name" value="Mur-like, catalytic domain"/>
    <property type="match status" value="1"/>
</dbReference>
<comment type="function">
    <text evidence="10 11">Involved in cell wall formation. Catalyzes the final step in the synthesis of UDP-N-acetylmuramoyl-pentapeptide, the precursor of murein.</text>
</comment>
<dbReference type="InterPro" id="IPR013221">
    <property type="entry name" value="Mur_ligase_cen"/>
</dbReference>
<protein>
    <recommendedName>
        <fullName evidence="10 11">UDP-N-acetylmuramoyl-tripeptide--D-alanyl-D-alanine ligase</fullName>
        <ecNumber evidence="10 11">6.3.2.10</ecNumber>
    </recommendedName>
    <alternativeName>
        <fullName evidence="10">D-alanyl-D-alanine-adding enzyme</fullName>
    </alternativeName>
</protein>
<accession>A0A1I1R0H5</accession>
<dbReference type="EMBL" id="FOMJ01000003">
    <property type="protein sequence ID" value="SFD25043.1"/>
    <property type="molecule type" value="Genomic_DNA"/>
</dbReference>
<keyword evidence="4 10" id="KW-0547">Nucleotide-binding</keyword>
<comment type="catalytic activity">
    <reaction evidence="10 11">
        <text>D-alanyl-D-alanine + UDP-N-acetyl-alpha-D-muramoyl-L-alanyl-gamma-D-glutamyl-meso-2,6-diaminopimelate + ATP = UDP-N-acetyl-alpha-D-muramoyl-L-alanyl-gamma-D-glutamyl-meso-2,6-diaminopimeloyl-D-alanyl-D-alanine + ADP + phosphate + H(+)</text>
        <dbReference type="Rhea" id="RHEA:28374"/>
        <dbReference type="ChEBI" id="CHEBI:15378"/>
        <dbReference type="ChEBI" id="CHEBI:30616"/>
        <dbReference type="ChEBI" id="CHEBI:43474"/>
        <dbReference type="ChEBI" id="CHEBI:57822"/>
        <dbReference type="ChEBI" id="CHEBI:61386"/>
        <dbReference type="ChEBI" id="CHEBI:83905"/>
        <dbReference type="ChEBI" id="CHEBI:456216"/>
        <dbReference type="EC" id="6.3.2.10"/>
    </reaction>
</comment>
<evidence type="ECO:0000256" key="9">
    <source>
        <dbReference type="ARBA" id="ARBA00023316"/>
    </source>
</evidence>
<keyword evidence="7 10" id="KW-0573">Peptidoglycan synthesis</keyword>
<dbReference type="GO" id="GO:0051301">
    <property type="term" value="P:cell division"/>
    <property type="evidence" value="ECO:0007669"/>
    <property type="project" value="UniProtKB-KW"/>
</dbReference>
<dbReference type="GO" id="GO:0008766">
    <property type="term" value="F:UDP-N-acetylmuramoylalanyl-D-glutamyl-2,6-diaminopimelate-D-alanyl-D-alanine ligase activity"/>
    <property type="evidence" value="ECO:0007669"/>
    <property type="project" value="RHEA"/>
</dbReference>
<keyword evidence="8 10" id="KW-0131">Cell cycle</keyword>
<evidence type="ECO:0000313" key="15">
    <source>
        <dbReference type="EMBL" id="SFD25043.1"/>
    </source>
</evidence>
<dbReference type="STRING" id="1123397.SAMN05660831_01266"/>
<evidence type="ECO:0000256" key="11">
    <source>
        <dbReference type="RuleBase" id="RU004136"/>
    </source>
</evidence>
<dbReference type="PANTHER" id="PTHR43024">
    <property type="entry name" value="UDP-N-ACETYLMURAMOYL-TRIPEPTIDE--D-ALANYL-D-ALANINE LIGASE"/>
    <property type="match status" value="1"/>
</dbReference>
<dbReference type="InterPro" id="IPR005863">
    <property type="entry name" value="UDP-N-AcMur_synth"/>
</dbReference>
<feature type="domain" description="Mur ligase C-terminal" evidence="13">
    <location>
        <begin position="315"/>
        <end position="432"/>
    </location>
</feature>
<dbReference type="InterPro" id="IPR036615">
    <property type="entry name" value="Mur_ligase_C_dom_sf"/>
</dbReference>
<dbReference type="Proteomes" id="UP000198611">
    <property type="component" value="Unassembled WGS sequence"/>
</dbReference>
<name>A0A1I1R0H5_9GAMM</name>
<dbReference type="InterPro" id="IPR036565">
    <property type="entry name" value="Mur-like_cat_sf"/>
</dbReference>
<evidence type="ECO:0000256" key="10">
    <source>
        <dbReference type="HAMAP-Rule" id="MF_02019"/>
    </source>
</evidence>
<dbReference type="Pfam" id="PF02875">
    <property type="entry name" value="Mur_ligase_C"/>
    <property type="match status" value="1"/>
</dbReference>
<comment type="similarity">
    <text evidence="10">Belongs to the MurCDEF family. MurF subfamily.</text>
</comment>
<evidence type="ECO:0000256" key="2">
    <source>
        <dbReference type="ARBA" id="ARBA00022598"/>
    </source>
</evidence>
<dbReference type="NCBIfam" id="TIGR01143">
    <property type="entry name" value="murF"/>
    <property type="match status" value="1"/>
</dbReference>
<dbReference type="GO" id="GO:0005737">
    <property type="term" value="C:cytoplasm"/>
    <property type="evidence" value="ECO:0007669"/>
    <property type="project" value="UniProtKB-SubCell"/>
</dbReference>
<evidence type="ECO:0000256" key="3">
    <source>
        <dbReference type="ARBA" id="ARBA00022618"/>
    </source>
</evidence>
<organism evidence="15 16">
    <name type="scientific">Thiohalospira halophila DSM 15071</name>
    <dbReference type="NCBI Taxonomy" id="1123397"/>
    <lineage>
        <taxon>Bacteria</taxon>
        <taxon>Pseudomonadati</taxon>
        <taxon>Pseudomonadota</taxon>
        <taxon>Gammaproteobacteria</taxon>
        <taxon>Thiohalospirales</taxon>
        <taxon>Thiohalospiraceae</taxon>
        <taxon>Thiohalospira</taxon>
    </lineage>
</organism>
<evidence type="ECO:0000313" key="16">
    <source>
        <dbReference type="Proteomes" id="UP000198611"/>
    </source>
</evidence>
<evidence type="ECO:0000256" key="6">
    <source>
        <dbReference type="ARBA" id="ARBA00022960"/>
    </source>
</evidence>
<dbReference type="Gene3D" id="3.90.190.20">
    <property type="entry name" value="Mur ligase, C-terminal domain"/>
    <property type="match status" value="1"/>
</dbReference>
<evidence type="ECO:0000256" key="1">
    <source>
        <dbReference type="ARBA" id="ARBA00022490"/>
    </source>
</evidence>
<dbReference type="OrthoDB" id="9801978at2"/>